<keyword evidence="1" id="KW-0547">Nucleotide-binding</keyword>
<dbReference type="HOGENOM" id="CLU_1049728_0_0_1"/>
<keyword evidence="4" id="KW-1185">Reference proteome</keyword>
<dbReference type="Proteomes" id="UP000016930">
    <property type="component" value="Unassembled WGS sequence"/>
</dbReference>
<proteinExistence type="predicted"/>
<name>M2QR52_CERS8</name>
<dbReference type="SUPFAM" id="SSF56112">
    <property type="entry name" value="Protein kinase-like (PK-like)"/>
    <property type="match status" value="1"/>
</dbReference>
<dbReference type="AlphaFoldDB" id="M2QR52"/>
<dbReference type="InterPro" id="IPR017441">
    <property type="entry name" value="Protein_kinase_ATP_BS"/>
</dbReference>
<dbReference type="GO" id="GO:0005524">
    <property type="term" value="F:ATP binding"/>
    <property type="evidence" value="ECO:0007669"/>
    <property type="project" value="UniProtKB-UniRule"/>
</dbReference>
<evidence type="ECO:0000313" key="4">
    <source>
        <dbReference type="Proteomes" id="UP000016930"/>
    </source>
</evidence>
<dbReference type="PROSITE" id="PS00107">
    <property type="entry name" value="PROTEIN_KINASE_ATP"/>
    <property type="match status" value="1"/>
</dbReference>
<dbReference type="InterPro" id="IPR000719">
    <property type="entry name" value="Prot_kinase_dom"/>
</dbReference>
<dbReference type="Gene3D" id="1.10.510.10">
    <property type="entry name" value="Transferase(Phosphotransferase) domain 1"/>
    <property type="match status" value="1"/>
</dbReference>
<feature type="domain" description="Protein kinase" evidence="2">
    <location>
        <begin position="119"/>
        <end position="265"/>
    </location>
</feature>
<accession>M2QR52</accession>
<dbReference type="InterPro" id="IPR051681">
    <property type="entry name" value="Ser/Thr_Kinases-Pseudokinases"/>
</dbReference>
<evidence type="ECO:0000259" key="2">
    <source>
        <dbReference type="PROSITE" id="PS50011"/>
    </source>
</evidence>
<feature type="binding site" evidence="1">
    <location>
        <position position="146"/>
    </location>
    <ligand>
        <name>ATP</name>
        <dbReference type="ChEBI" id="CHEBI:30616"/>
    </ligand>
</feature>
<dbReference type="GO" id="GO:0004674">
    <property type="term" value="F:protein serine/threonine kinase activity"/>
    <property type="evidence" value="ECO:0007669"/>
    <property type="project" value="TreeGrafter"/>
</dbReference>
<dbReference type="EMBL" id="KB445793">
    <property type="protein sequence ID" value="EMD39553.1"/>
    <property type="molecule type" value="Genomic_DNA"/>
</dbReference>
<keyword evidence="1" id="KW-0067">ATP-binding</keyword>
<gene>
    <name evidence="3" type="ORF">CERSUDRAFT_71451</name>
</gene>
<protein>
    <recommendedName>
        <fullName evidence="2">Protein kinase domain-containing protein</fullName>
    </recommendedName>
</protein>
<organism evidence="3 4">
    <name type="scientific">Ceriporiopsis subvermispora (strain B)</name>
    <name type="common">White-rot fungus</name>
    <name type="synonym">Gelatoporia subvermispora</name>
    <dbReference type="NCBI Taxonomy" id="914234"/>
    <lineage>
        <taxon>Eukaryota</taxon>
        <taxon>Fungi</taxon>
        <taxon>Dikarya</taxon>
        <taxon>Basidiomycota</taxon>
        <taxon>Agaricomycotina</taxon>
        <taxon>Agaricomycetes</taxon>
        <taxon>Polyporales</taxon>
        <taxon>Gelatoporiaceae</taxon>
        <taxon>Gelatoporia</taxon>
    </lineage>
</organism>
<dbReference type="PANTHER" id="PTHR44329">
    <property type="entry name" value="SERINE/THREONINE-PROTEIN KINASE TNNI3K-RELATED"/>
    <property type="match status" value="1"/>
</dbReference>
<dbReference type="PROSITE" id="PS50011">
    <property type="entry name" value="PROTEIN_KINASE_DOM"/>
    <property type="match status" value="1"/>
</dbReference>
<evidence type="ECO:0000256" key="1">
    <source>
        <dbReference type="PROSITE-ProRule" id="PRU10141"/>
    </source>
</evidence>
<dbReference type="STRING" id="914234.M2QR52"/>
<dbReference type="InterPro" id="IPR001245">
    <property type="entry name" value="Ser-Thr/Tyr_kinase_cat_dom"/>
</dbReference>
<dbReference type="OrthoDB" id="346907at2759"/>
<sequence length="265" mass="29660">MTPADSARKIEVVDGSMDTVRTALRESVHILGMSSNIDSVKFFIASNRSMLRIGLQIDNESRLPRDSLCVPCLIELLEKIFVVPEDNNPARSRFCDTFRKLCQKSNLLPSSCVIAKEHVEFYADVGAGGFGVVRRGKLQKRDVALKETQRPRGISPDVFCKYSRHPNIVQFRGVLVVPRSVHIVYDWTPWGTMEDYLKINPAVDRVRLLLDVAIGVEYLHTHDIVHGNLQCANILVDCDGEVARVADISLATFSYESKTVTETGL</sequence>
<reference evidence="3 4" key="1">
    <citation type="journal article" date="2012" name="Proc. Natl. Acad. Sci. U.S.A.">
        <title>Comparative genomics of Ceriporiopsis subvermispora and Phanerochaete chrysosporium provide insight into selective ligninolysis.</title>
        <authorList>
            <person name="Fernandez-Fueyo E."/>
            <person name="Ruiz-Duenas F.J."/>
            <person name="Ferreira P."/>
            <person name="Floudas D."/>
            <person name="Hibbett D.S."/>
            <person name="Canessa P."/>
            <person name="Larrondo L.F."/>
            <person name="James T.Y."/>
            <person name="Seelenfreund D."/>
            <person name="Lobos S."/>
            <person name="Polanco R."/>
            <person name="Tello M."/>
            <person name="Honda Y."/>
            <person name="Watanabe T."/>
            <person name="Watanabe T."/>
            <person name="Ryu J.S."/>
            <person name="Kubicek C.P."/>
            <person name="Schmoll M."/>
            <person name="Gaskell J."/>
            <person name="Hammel K.E."/>
            <person name="St John F.J."/>
            <person name="Vanden Wymelenberg A."/>
            <person name="Sabat G."/>
            <person name="Splinter BonDurant S."/>
            <person name="Syed K."/>
            <person name="Yadav J.S."/>
            <person name="Doddapaneni H."/>
            <person name="Subramanian V."/>
            <person name="Lavin J.L."/>
            <person name="Oguiza J.A."/>
            <person name="Perez G."/>
            <person name="Pisabarro A.G."/>
            <person name="Ramirez L."/>
            <person name="Santoyo F."/>
            <person name="Master E."/>
            <person name="Coutinho P.M."/>
            <person name="Henrissat B."/>
            <person name="Lombard V."/>
            <person name="Magnuson J.K."/>
            <person name="Kuees U."/>
            <person name="Hori C."/>
            <person name="Igarashi K."/>
            <person name="Samejima M."/>
            <person name="Held B.W."/>
            <person name="Barry K.W."/>
            <person name="LaButti K.M."/>
            <person name="Lapidus A."/>
            <person name="Lindquist E.A."/>
            <person name="Lucas S.M."/>
            <person name="Riley R."/>
            <person name="Salamov A.A."/>
            <person name="Hoffmeister D."/>
            <person name="Schwenk D."/>
            <person name="Hadar Y."/>
            <person name="Yarden O."/>
            <person name="de Vries R.P."/>
            <person name="Wiebenga A."/>
            <person name="Stenlid J."/>
            <person name="Eastwood D."/>
            <person name="Grigoriev I.V."/>
            <person name="Berka R.M."/>
            <person name="Blanchette R.A."/>
            <person name="Kersten P."/>
            <person name="Martinez A.T."/>
            <person name="Vicuna R."/>
            <person name="Cullen D."/>
        </authorList>
    </citation>
    <scope>NUCLEOTIDE SEQUENCE [LARGE SCALE GENOMIC DNA]</scope>
    <source>
        <strain evidence="3 4">B</strain>
    </source>
</reference>
<dbReference type="InterPro" id="IPR011009">
    <property type="entry name" value="Kinase-like_dom_sf"/>
</dbReference>
<dbReference type="Pfam" id="PF07714">
    <property type="entry name" value="PK_Tyr_Ser-Thr"/>
    <property type="match status" value="1"/>
</dbReference>
<evidence type="ECO:0000313" key="3">
    <source>
        <dbReference type="EMBL" id="EMD39553.1"/>
    </source>
</evidence>